<keyword evidence="3" id="KW-0227">DNA damage</keyword>
<comment type="caution">
    <text evidence="8">The sequence shown here is derived from an EMBL/GenBank/DDBJ whole genome shotgun (WGS) entry which is preliminary data.</text>
</comment>
<comment type="subcellular location">
    <subcellularLocation>
        <location evidence="1">Nucleus</location>
    </subcellularLocation>
</comment>
<dbReference type="SMART" id="SM01340">
    <property type="entry name" value="DNA_mis_repair"/>
    <property type="match status" value="1"/>
</dbReference>
<evidence type="ECO:0000256" key="2">
    <source>
        <dbReference type="ARBA" id="ARBA00006082"/>
    </source>
</evidence>
<feature type="compositionally biased region" description="Polar residues" evidence="6">
    <location>
        <begin position="350"/>
        <end position="365"/>
    </location>
</feature>
<evidence type="ECO:0000256" key="3">
    <source>
        <dbReference type="ARBA" id="ARBA00022763"/>
    </source>
</evidence>
<comment type="similarity">
    <text evidence="2">Belongs to the DNA mismatch repair MutL/HexB family.</text>
</comment>
<evidence type="ECO:0000256" key="4">
    <source>
        <dbReference type="ARBA" id="ARBA00023204"/>
    </source>
</evidence>
<dbReference type="InterPro" id="IPR038973">
    <property type="entry name" value="MutL/Mlh/Pms-like"/>
</dbReference>
<evidence type="ECO:0000259" key="7">
    <source>
        <dbReference type="SMART" id="SM01340"/>
    </source>
</evidence>
<accession>A0ABP9ZBQ8</accession>
<dbReference type="Gene3D" id="3.30.565.10">
    <property type="entry name" value="Histidine kinase-like ATPase, C-terminal domain"/>
    <property type="match status" value="1"/>
</dbReference>
<evidence type="ECO:0000313" key="9">
    <source>
        <dbReference type="Proteomes" id="UP001473302"/>
    </source>
</evidence>
<dbReference type="InterPro" id="IPR002099">
    <property type="entry name" value="MutL/Mlh/PMS"/>
</dbReference>
<dbReference type="Proteomes" id="UP001473302">
    <property type="component" value="Unassembled WGS sequence"/>
</dbReference>
<dbReference type="InterPro" id="IPR032189">
    <property type="entry name" value="Mlh1_C"/>
</dbReference>
<reference evidence="8 9" key="1">
    <citation type="submission" date="2024-04" db="EMBL/GenBank/DDBJ databases">
        <title>genome sequences of Mucor flavus KT1a and Helicostylum pulchrum KT1b strains isolated from the surface of a dry-aged beef.</title>
        <authorList>
            <person name="Toyotome T."/>
            <person name="Hosono M."/>
            <person name="Torimaru M."/>
            <person name="Fukuda K."/>
            <person name="Mikami N."/>
        </authorList>
    </citation>
    <scope>NUCLEOTIDE SEQUENCE [LARGE SCALE GENOMIC DNA]</scope>
    <source>
        <strain evidence="8 9">KT1a</strain>
    </source>
</reference>
<dbReference type="Pfam" id="PF13589">
    <property type="entry name" value="HATPase_c_3"/>
    <property type="match status" value="1"/>
</dbReference>
<dbReference type="InterPro" id="IPR013507">
    <property type="entry name" value="DNA_mismatch_S5_2-like"/>
</dbReference>
<evidence type="ECO:0000256" key="6">
    <source>
        <dbReference type="SAM" id="MobiDB-lite"/>
    </source>
</evidence>
<dbReference type="CDD" id="cd16926">
    <property type="entry name" value="HATPase_MutL-MLH-PMS-like"/>
    <property type="match status" value="1"/>
</dbReference>
<evidence type="ECO:0000313" key="8">
    <source>
        <dbReference type="EMBL" id="GAA5816562.1"/>
    </source>
</evidence>
<dbReference type="InterPro" id="IPR020568">
    <property type="entry name" value="Ribosomal_Su5_D2-typ_SF"/>
</dbReference>
<protein>
    <recommendedName>
        <fullName evidence="7">DNA mismatch repair protein S5 domain-containing protein</fullName>
    </recommendedName>
</protein>
<dbReference type="InterPro" id="IPR014762">
    <property type="entry name" value="DNA_mismatch_repair_CS"/>
</dbReference>
<keyword evidence="4" id="KW-0234">DNA repair</keyword>
<dbReference type="Gene3D" id="3.30.230.10">
    <property type="match status" value="1"/>
</dbReference>
<dbReference type="SUPFAM" id="SSF54211">
    <property type="entry name" value="Ribosomal protein S5 domain 2-like"/>
    <property type="match status" value="1"/>
</dbReference>
<dbReference type="EMBL" id="BAABUK010000033">
    <property type="protein sequence ID" value="GAA5816562.1"/>
    <property type="molecule type" value="Genomic_DNA"/>
</dbReference>
<feature type="domain" description="DNA mismatch repair protein S5" evidence="7">
    <location>
        <begin position="209"/>
        <end position="323"/>
    </location>
</feature>
<evidence type="ECO:0000256" key="5">
    <source>
        <dbReference type="ARBA" id="ARBA00023242"/>
    </source>
</evidence>
<evidence type="ECO:0000256" key="1">
    <source>
        <dbReference type="ARBA" id="ARBA00004123"/>
    </source>
</evidence>
<dbReference type="SUPFAM" id="SSF55874">
    <property type="entry name" value="ATPase domain of HSP90 chaperone/DNA topoisomerase II/histidine kinase"/>
    <property type="match status" value="1"/>
</dbReference>
<dbReference type="InterPro" id="IPR014721">
    <property type="entry name" value="Ribsml_uS5_D2-typ_fold_subgr"/>
</dbReference>
<gene>
    <name evidence="8" type="ORF">MFLAVUS_010092</name>
</gene>
<dbReference type="PROSITE" id="PS00058">
    <property type="entry name" value="DNA_MISMATCH_REPAIR_1"/>
    <property type="match status" value="1"/>
</dbReference>
<dbReference type="NCBIfam" id="TIGR00585">
    <property type="entry name" value="mutl"/>
    <property type="match status" value="1"/>
</dbReference>
<keyword evidence="9" id="KW-1185">Reference proteome</keyword>
<feature type="region of interest" description="Disordered" evidence="6">
    <location>
        <begin position="348"/>
        <end position="376"/>
    </location>
</feature>
<name>A0ABP9ZBQ8_9FUNG</name>
<proteinExistence type="inferred from homology"/>
<organism evidence="8 9">
    <name type="scientific">Mucor flavus</name>
    <dbReference type="NCBI Taxonomy" id="439312"/>
    <lineage>
        <taxon>Eukaryota</taxon>
        <taxon>Fungi</taxon>
        <taxon>Fungi incertae sedis</taxon>
        <taxon>Mucoromycota</taxon>
        <taxon>Mucoromycotina</taxon>
        <taxon>Mucoromycetes</taxon>
        <taxon>Mucorales</taxon>
        <taxon>Mucorineae</taxon>
        <taxon>Mucoraceae</taxon>
        <taxon>Mucor</taxon>
    </lineage>
</organism>
<dbReference type="Pfam" id="PF16413">
    <property type="entry name" value="Mlh1_C"/>
    <property type="match status" value="1"/>
</dbReference>
<dbReference type="Pfam" id="PF01119">
    <property type="entry name" value="DNA_mis_repair"/>
    <property type="match status" value="1"/>
</dbReference>
<sequence length="824" mass="92161">MKIERLSTSVVNRIAAGEIIHYPYNVVKEMTENSLDAGSTYIQIELINSGLRSIKIIDNGKGIKLDDMPLVCERYATSKLKEFKDLLKLETFGFRGEALSSISQISNVTLVSKLRNNPYGYQATYRYGKMLTKPKLCASNDGTIISVQNLFGNTPIRKKALRPLTEEYHHILDVIKKYAIHNPTVRFTLKRENNTEISTQSALSQLDRIQQVYGASVSSSLKTIEYDDSRCQFKILSSDTSHPNYGRCNKKACIFILFVNDRLVDNKKIKKETKQVYAGITSGINSPFIYISLKVEPSHVDVHLLNEDEITDKITTALSANLSSLTGKKKAPVRLPEKATLNHYFRAAPVNQTPSTETDSSSSVLGTPPPSLKETKKGKINHYFKNVRAAKETLAANNPHSSNGLSGQRAFPITFQSTGVDELFVTHQASRYFKNVNAKKETTIAVNNRHNDNGLSSQRTSPITFQPTGMDEDSVPHQENCYSNNTGTEEETTVVENNRNGNSLPGRRVSPINFQSTGITNENSAPRQRASTTTSGISKTPTYYQIISSTPLRRIDTNRMPEISASYSSKPLQQEVAKRRVGVNLQKSSPVAPVPTVAETTLATKEIVPPITEELNPEREDLQDLDSIVTIKSEIEQAENKSISKMFARNQCVGIIDDVLVILSYKDRFYLANYNTVSEEYFYQLALYNLGKFGKLFFSFPIPIKPCISLFIPNATHQELDTMIGSLLCHKDLLQSYYNIGIDLYSDKNTVQLVCLPMLLIEWDNEIECLDAIAREISSLYCGCSKNQCTSFLQSARDGNFKAPGYLSEKGYITELNFPDEILA</sequence>
<dbReference type="PANTHER" id="PTHR10073:SF12">
    <property type="entry name" value="DNA MISMATCH REPAIR PROTEIN MLH1"/>
    <property type="match status" value="1"/>
</dbReference>
<dbReference type="InterPro" id="IPR036890">
    <property type="entry name" value="HATPase_C_sf"/>
</dbReference>
<dbReference type="PANTHER" id="PTHR10073">
    <property type="entry name" value="DNA MISMATCH REPAIR PROTEIN MLH, PMS, MUTL"/>
    <property type="match status" value="1"/>
</dbReference>
<keyword evidence="5" id="KW-0539">Nucleus</keyword>